<organism evidence="1 2">
    <name type="scientific">Blastomyces percursus</name>
    <dbReference type="NCBI Taxonomy" id="1658174"/>
    <lineage>
        <taxon>Eukaryota</taxon>
        <taxon>Fungi</taxon>
        <taxon>Dikarya</taxon>
        <taxon>Ascomycota</taxon>
        <taxon>Pezizomycotina</taxon>
        <taxon>Eurotiomycetes</taxon>
        <taxon>Eurotiomycetidae</taxon>
        <taxon>Onygenales</taxon>
        <taxon>Ajellomycetaceae</taxon>
        <taxon>Blastomyces</taxon>
    </lineage>
</organism>
<accession>A0A1J9P0T1</accession>
<dbReference type="EMBL" id="LGTZ01003228">
    <property type="protein sequence ID" value="OJD09952.1"/>
    <property type="molecule type" value="Genomic_DNA"/>
</dbReference>
<keyword evidence="2" id="KW-1185">Reference proteome</keyword>
<evidence type="ECO:0000313" key="1">
    <source>
        <dbReference type="EMBL" id="OJD09952.1"/>
    </source>
</evidence>
<proteinExistence type="predicted"/>
<dbReference type="Proteomes" id="UP000242791">
    <property type="component" value="Unassembled WGS sequence"/>
</dbReference>
<dbReference type="AlphaFoldDB" id="A0A1J9P0T1"/>
<comment type="caution">
    <text evidence="1">The sequence shown here is derived from an EMBL/GenBank/DDBJ whole genome shotgun (WGS) entry which is preliminary data.</text>
</comment>
<name>A0A1J9P0T1_9EURO</name>
<dbReference type="VEuPathDB" id="FungiDB:ACJ73_10002"/>
<evidence type="ECO:0000313" key="2">
    <source>
        <dbReference type="Proteomes" id="UP000242791"/>
    </source>
</evidence>
<protein>
    <submittedName>
        <fullName evidence="1">Uncharacterized protein</fullName>
    </submittedName>
</protein>
<gene>
    <name evidence="1" type="ORF">ACJ73_10002</name>
</gene>
<sequence length="99" mass="10796">MAPGNRVMKKAKIEAPTELTVCRSCVVEALGHGKFDLECGKMKNGDSCSRCSELSEDCKDLPGEFDADVAQIIQTQKRYLKLSLAGLKENGETVSQEIC</sequence>
<reference evidence="1 2" key="1">
    <citation type="submission" date="2015-08" db="EMBL/GenBank/DDBJ databases">
        <title>Emmonsia species relationships and genome sequence.</title>
        <authorList>
            <person name="Cuomo C.A."/>
            <person name="Schwartz I.S."/>
            <person name="Kenyon C."/>
            <person name="De Hoog G.S."/>
            <person name="Govender N.P."/>
            <person name="Botha A."/>
            <person name="Moreno L."/>
            <person name="De Vries M."/>
            <person name="Munoz J.F."/>
            <person name="Stielow J.B."/>
        </authorList>
    </citation>
    <scope>NUCLEOTIDE SEQUENCE [LARGE SCALE GENOMIC DNA]</scope>
    <source>
        <strain evidence="1 2">EI222</strain>
    </source>
</reference>